<evidence type="ECO:0000313" key="3">
    <source>
        <dbReference type="EMBL" id="APV35895.1"/>
    </source>
</evidence>
<feature type="signal peptide" evidence="1">
    <location>
        <begin position="1"/>
        <end position="26"/>
    </location>
</feature>
<evidence type="ECO:0000313" key="4">
    <source>
        <dbReference type="Proteomes" id="UP000185674"/>
    </source>
</evidence>
<dbReference type="KEGG" id="asol:BEN76_07630"/>
<dbReference type="NCBIfam" id="NF047330">
    <property type="entry name" value="MCR_0457_fam"/>
    <property type="match status" value="1"/>
</dbReference>
<feature type="chain" id="PRO_5012907703" description="DUF7944 domain-containing protein" evidence="1">
    <location>
        <begin position="27"/>
        <end position="132"/>
    </location>
</feature>
<dbReference type="AlphaFoldDB" id="A0A1P8EI61"/>
<name>A0A1P8EI61_9GAMM</name>
<reference evidence="3 4" key="1">
    <citation type="submission" date="2016-08" db="EMBL/GenBank/DDBJ databases">
        <title>Complete genome sequence of Acinetobacter baylyi strain GFJ2.</title>
        <authorList>
            <person name="Tabata M."/>
            <person name="Kuboki S."/>
            <person name="Gibu N."/>
            <person name="Kinouchi Y."/>
            <person name="Vangnai A."/>
            <person name="Kasai D."/>
            <person name="Fukuda M."/>
        </authorList>
    </citation>
    <scope>NUCLEOTIDE SEQUENCE [LARGE SCALE GENOMIC DNA]</scope>
    <source>
        <strain evidence="3 4">GFJ2</strain>
    </source>
</reference>
<dbReference type="STRING" id="487316.BEN76_07630"/>
<accession>A0A1P8EI61</accession>
<evidence type="ECO:0000259" key="2">
    <source>
        <dbReference type="Pfam" id="PF25642"/>
    </source>
</evidence>
<gene>
    <name evidence="3" type="ORF">BEN76_07630</name>
</gene>
<evidence type="ECO:0000256" key="1">
    <source>
        <dbReference type="SAM" id="SignalP"/>
    </source>
</evidence>
<organism evidence="3 4">
    <name type="scientific">Acinetobacter soli</name>
    <dbReference type="NCBI Taxonomy" id="487316"/>
    <lineage>
        <taxon>Bacteria</taxon>
        <taxon>Pseudomonadati</taxon>
        <taxon>Pseudomonadota</taxon>
        <taxon>Gammaproteobacteria</taxon>
        <taxon>Moraxellales</taxon>
        <taxon>Moraxellaceae</taxon>
        <taxon>Acinetobacter</taxon>
    </lineage>
</organism>
<proteinExistence type="predicted"/>
<dbReference type="eggNOG" id="ENOG5033HC7">
    <property type="taxonomic scope" value="Bacteria"/>
</dbReference>
<dbReference type="RefSeq" id="WP_076032745.1">
    <property type="nucleotide sequence ID" value="NZ_CP016896.1"/>
</dbReference>
<dbReference type="Proteomes" id="UP000185674">
    <property type="component" value="Chromosome"/>
</dbReference>
<protein>
    <recommendedName>
        <fullName evidence="2">DUF7944 domain-containing protein</fullName>
    </recommendedName>
</protein>
<dbReference type="EMBL" id="CP016896">
    <property type="protein sequence ID" value="APV35895.1"/>
    <property type="molecule type" value="Genomic_DNA"/>
</dbReference>
<keyword evidence="1" id="KW-0732">Signal</keyword>
<feature type="domain" description="DUF7944" evidence="2">
    <location>
        <begin position="45"/>
        <end position="127"/>
    </location>
</feature>
<sequence>MKKSIALRISSALLVVSSALLPVVHAADAKDMSENIEVTPQEGITQEELAAIRVLHEICPTLVAQDKAAFESGYSRLVKDYMPNESNPDEALEKLSKQKNFQKFLKEARADAKKAGDEQNRAVCEDVKAYKS</sequence>
<dbReference type="Pfam" id="PF25642">
    <property type="entry name" value="DUF7944"/>
    <property type="match status" value="1"/>
</dbReference>
<dbReference type="InterPro" id="IPR057704">
    <property type="entry name" value="DUF7944"/>
</dbReference>